<keyword evidence="4 8" id="KW-0812">Transmembrane</keyword>
<evidence type="ECO:0000259" key="11">
    <source>
        <dbReference type="Pfam" id="PF07715"/>
    </source>
</evidence>
<proteinExistence type="inferred from homology"/>
<evidence type="ECO:0000256" key="2">
    <source>
        <dbReference type="ARBA" id="ARBA00022448"/>
    </source>
</evidence>
<evidence type="ECO:0000313" key="13">
    <source>
        <dbReference type="Proteomes" id="UP000636010"/>
    </source>
</evidence>
<dbReference type="Gene3D" id="2.60.40.1120">
    <property type="entry name" value="Carboxypeptidase-like, regulatory domain"/>
    <property type="match status" value="1"/>
</dbReference>
<keyword evidence="5 9" id="KW-0798">TonB box</keyword>
<sequence>MLIPLLCIQKQLNAQNQSQVVQGKVTSLGDNTSLPGVSVLLKGTNTGTVTGIDGEFTLEVPSGESVLVFSFVGFSTEEIVVGNRQTINVTLSEDITTLGEVVVIGYQTVRKEDLTGAVAVITPEASKRVSANSLAESIQGLAPGVTVRNGGGPGEGASIDIRGVASFTNTNPLYVIDGMIADANPTINTNDIASIQILKDASAAAIYGSRAANGVIIITTKQGKEGPAKISASAKYGVQQIANRWDLMNSAEFAAMQRRQYENSGETIPSSVTDVNPEIDTDWQDEVIRTGNIQDYNVTLSGGSETSSYLVSGSYFKNEGAIIGQSFDRSSLRVNTKSKVGRITFGENLLLSNSFDRSPGDGNPFYDMPQMLPVIPVQSDDYISATNPEGWGIGSIDAVTYAWNSVAVNSIDSRRANFAKLVGNAYVDVEFTDWLYYKFNAGVEVSFDHVKNVHEYGVWRFNAPDYPSTINEERSRYSSLLFEHTLNFKKELGAHSINGVLGYSQQSSTREFTSAGRSNLMVYNGRYYKTIGSATGDAVADGGIPVDYSIYGYLGRVNYVYNDKYLLTLTARLDEDSRFGANYRQGFFPSVAAGWRISEESFFNLDKVSDLKLKASYGELGINPVGSWDYTAFINTNPRAIFGPNEDVNVGSTQARLANPDLKWEERVVKNIGIEAGLFRNSLLISVEAYDALSKDNLLQLPVGGYLGNLGGNPFVNAGSIRNRGIEAAVTYRSYGSDLKWDASFNITTIKNTVEDVGNRGEGIDYIQIGNTRTQVGRSIGEWYVLETDGLFQSEDEVLNYTNSEGTVIQPFAKPGDVKYVDHNDDGTINVEDRTFAGSPWPTLQTGAQFNVSYKQFSLNAQFVGVFGTVIYNDVRKVLDSYQRTNFRADINPWTPENTNTSDPRIGLDTEQGIIDNNLGNTDRWLENGSYVRLRNLELGYALPEIFMDRTGLESGRLFISAQNLFTITPYSGLDPDVTGNGIYERGLDNGNWPSSRVFSLGVQLEF</sequence>
<comment type="subcellular location">
    <subcellularLocation>
        <location evidence="1 8">Cell outer membrane</location>
        <topology evidence="1 8">Multi-pass membrane protein</topology>
    </subcellularLocation>
</comment>
<dbReference type="InterPro" id="IPR008969">
    <property type="entry name" value="CarboxyPept-like_regulatory"/>
</dbReference>
<dbReference type="Proteomes" id="UP000636010">
    <property type="component" value="Unassembled WGS sequence"/>
</dbReference>
<name>A0ABQ1M895_9BACT</name>
<evidence type="ECO:0000256" key="9">
    <source>
        <dbReference type="RuleBase" id="RU003357"/>
    </source>
</evidence>
<dbReference type="InterPro" id="IPR039426">
    <property type="entry name" value="TonB-dep_rcpt-like"/>
</dbReference>
<evidence type="ECO:0000256" key="4">
    <source>
        <dbReference type="ARBA" id="ARBA00022692"/>
    </source>
</evidence>
<dbReference type="Pfam" id="PF07715">
    <property type="entry name" value="Plug"/>
    <property type="match status" value="1"/>
</dbReference>
<keyword evidence="3 8" id="KW-1134">Transmembrane beta strand</keyword>
<dbReference type="InterPro" id="IPR012910">
    <property type="entry name" value="Plug_dom"/>
</dbReference>
<protein>
    <submittedName>
        <fullName evidence="12">SusC/RagA family TonB-linked outer membrane protein</fullName>
    </submittedName>
</protein>
<evidence type="ECO:0000256" key="5">
    <source>
        <dbReference type="ARBA" id="ARBA00023077"/>
    </source>
</evidence>
<dbReference type="SUPFAM" id="SSF49464">
    <property type="entry name" value="Carboxypeptidase regulatory domain-like"/>
    <property type="match status" value="1"/>
</dbReference>
<keyword evidence="7 8" id="KW-0998">Cell outer membrane</keyword>
<keyword evidence="6 8" id="KW-0472">Membrane</keyword>
<dbReference type="NCBIfam" id="TIGR04056">
    <property type="entry name" value="OMP_RagA_SusC"/>
    <property type="match status" value="1"/>
</dbReference>
<dbReference type="SUPFAM" id="SSF56935">
    <property type="entry name" value="Porins"/>
    <property type="match status" value="1"/>
</dbReference>
<comment type="similarity">
    <text evidence="8 9">Belongs to the TonB-dependent receptor family.</text>
</comment>
<accession>A0ABQ1M895</accession>
<feature type="domain" description="TonB-dependent receptor plug" evidence="11">
    <location>
        <begin position="111"/>
        <end position="215"/>
    </location>
</feature>
<evidence type="ECO:0000259" key="10">
    <source>
        <dbReference type="Pfam" id="PF00593"/>
    </source>
</evidence>
<keyword evidence="13" id="KW-1185">Reference proteome</keyword>
<dbReference type="Gene3D" id="2.40.170.20">
    <property type="entry name" value="TonB-dependent receptor, beta-barrel domain"/>
    <property type="match status" value="1"/>
</dbReference>
<feature type="domain" description="TonB-dependent receptor-like beta-barrel" evidence="10">
    <location>
        <begin position="428"/>
        <end position="965"/>
    </location>
</feature>
<comment type="caution">
    <text evidence="12">The sequence shown here is derived from an EMBL/GenBank/DDBJ whole genome shotgun (WGS) entry which is preliminary data.</text>
</comment>
<dbReference type="Pfam" id="PF00593">
    <property type="entry name" value="TonB_dep_Rec_b-barrel"/>
    <property type="match status" value="1"/>
</dbReference>
<dbReference type="InterPro" id="IPR036942">
    <property type="entry name" value="Beta-barrel_TonB_sf"/>
</dbReference>
<dbReference type="InterPro" id="IPR023997">
    <property type="entry name" value="TonB-dep_OMP_SusC/RagA_CS"/>
</dbReference>
<evidence type="ECO:0000256" key="8">
    <source>
        <dbReference type="PROSITE-ProRule" id="PRU01360"/>
    </source>
</evidence>
<evidence type="ECO:0000256" key="3">
    <source>
        <dbReference type="ARBA" id="ARBA00022452"/>
    </source>
</evidence>
<organism evidence="12 13">
    <name type="scientific">Marivirga lumbricoides</name>
    <dbReference type="NCBI Taxonomy" id="1046115"/>
    <lineage>
        <taxon>Bacteria</taxon>
        <taxon>Pseudomonadati</taxon>
        <taxon>Bacteroidota</taxon>
        <taxon>Cytophagia</taxon>
        <taxon>Cytophagales</taxon>
        <taxon>Marivirgaceae</taxon>
        <taxon>Marivirga</taxon>
    </lineage>
</organism>
<gene>
    <name evidence="12" type="ORF">GCM10011506_21910</name>
</gene>
<dbReference type="EMBL" id="BMEC01000006">
    <property type="protein sequence ID" value="GGC36144.1"/>
    <property type="molecule type" value="Genomic_DNA"/>
</dbReference>
<dbReference type="NCBIfam" id="TIGR04057">
    <property type="entry name" value="SusC_RagA_signa"/>
    <property type="match status" value="1"/>
</dbReference>
<evidence type="ECO:0000256" key="1">
    <source>
        <dbReference type="ARBA" id="ARBA00004571"/>
    </source>
</evidence>
<dbReference type="Gene3D" id="2.170.130.10">
    <property type="entry name" value="TonB-dependent receptor, plug domain"/>
    <property type="match status" value="1"/>
</dbReference>
<dbReference type="InterPro" id="IPR000531">
    <property type="entry name" value="Beta-barrel_TonB"/>
</dbReference>
<reference evidence="13" key="1">
    <citation type="journal article" date="2019" name="Int. J. Syst. Evol. Microbiol.">
        <title>The Global Catalogue of Microorganisms (GCM) 10K type strain sequencing project: providing services to taxonomists for standard genome sequencing and annotation.</title>
        <authorList>
            <consortium name="The Broad Institute Genomics Platform"/>
            <consortium name="The Broad Institute Genome Sequencing Center for Infectious Disease"/>
            <person name="Wu L."/>
            <person name="Ma J."/>
        </authorList>
    </citation>
    <scope>NUCLEOTIDE SEQUENCE [LARGE SCALE GENOMIC DNA]</scope>
    <source>
        <strain evidence="13">CGMCC 1.10832</strain>
    </source>
</reference>
<evidence type="ECO:0000256" key="6">
    <source>
        <dbReference type="ARBA" id="ARBA00023136"/>
    </source>
</evidence>
<dbReference type="InterPro" id="IPR037066">
    <property type="entry name" value="Plug_dom_sf"/>
</dbReference>
<keyword evidence="2 8" id="KW-0813">Transport</keyword>
<dbReference type="PROSITE" id="PS52016">
    <property type="entry name" value="TONB_DEPENDENT_REC_3"/>
    <property type="match status" value="1"/>
</dbReference>
<dbReference type="InterPro" id="IPR023996">
    <property type="entry name" value="TonB-dep_OMP_SusC/RagA"/>
</dbReference>
<evidence type="ECO:0000256" key="7">
    <source>
        <dbReference type="ARBA" id="ARBA00023237"/>
    </source>
</evidence>
<dbReference type="Pfam" id="PF13715">
    <property type="entry name" value="CarbopepD_reg_2"/>
    <property type="match status" value="1"/>
</dbReference>
<evidence type="ECO:0000313" key="12">
    <source>
        <dbReference type="EMBL" id="GGC36144.1"/>
    </source>
</evidence>